<dbReference type="REBASE" id="140124">
    <property type="entry name" value="Dor12838IP"/>
</dbReference>
<dbReference type="InterPro" id="IPR015278">
    <property type="entry name" value="BglII-like"/>
</dbReference>
<name>A0A109W5Q1_9BACT</name>
<evidence type="ECO:0000313" key="2">
    <source>
        <dbReference type="Proteomes" id="UP000063964"/>
    </source>
</evidence>
<dbReference type="GO" id="GO:0000287">
    <property type="term" value="F:magnesium ion binding"/>
    <property type="evidence" value="ECO:0007669"/>
    <property type="project" value="InterPro"/>
</dbReference>
<dbReference type="OrthoDB" id="1956808at2"/>
<keyword evidence="1" id="KW-0255">Endonuclease</keyword>
<dbReference type="GO" id="GO:0009307">
    <property type="term" value="P:DNA restriction-modification system"/>
    <property type="evidence" value="ECO:0007669"/>
    <property type="project" value="InterPro"/>
</dbReference>
<protein>
    <submittedName>
        <fullName evidence="1">Restriction endonuclease</fullName>
    </submittedName>
</protein>
<dbReference type="GO" id="GO:0003677">
    <property type="term" value="F:DNA binding"/>
    <property type="evidence" value="ECO:0007669"/>
    <property type="project" value="InterPro"/>
</dbReference>
<dbReference type="RefSeq" id="WP_066603772.1">
    <property type="nucleotide sequence ID" value="NZ_CP014230.1"/>
</dbReference>
<keyword evidence="2" id="KW-1185">Reference proteome</keyword>
<dbReference type="AlphaFoldDB" id="A0A109W5Q1"/>
<dbReference type="STRING" id="888061.AXF15_04290"/>
<evidence type="ECO:0000313" key="1">
    <source>
        <dbReference type="EMBL" id="AMD92405.1"/>
    </source>
</evidence>
<keyword evidence="1" id="KW-0540">Nuclease</keyword>
<dbReference type="InterPro" id="IPR011335">
    <property type="entry name" value="Restrct_endonuc-II-like"/>
</dbReference>
<accession>A0A109W5Q1</accession>
<sequence>MNTGHFPSDICSRYEIHEWKHASAILKYDFPSEWTDLMAMLREFRLRKSWIEKGGGNKSELAKWVDEFLGARGWTEKQFATSVIVDKTSMDSPTHKVDCYKNRIALELEWNNKDPFYDRDLNNFRLLFDLRAISVGIIMTRSDELQEIFDALRRGKSYGNSTTHMSKLLPRIAGGSGAGCPIIVIGITKQSYVEDAGI</sequence>
<dbReference type="EMBL" id="CP014230">
    <property type="protein sequence ID" value="AMD92405.1"/>
    <property type="molecule type" value="Genomic_DNA"/>
</dbReference>
<dbReference type="InterPro" id="IPR011338">
    <property type="entry name" value="BamHI/BglII/BstY"/>
</dbReference>
<dbReference type="GO" id="GO:0009036">
    <property type="term" value="F:type II site-specific deoxyribonuclease activity"/>
    <property type="evidence" value="ECO:0007669"/>
    <property type="project" value="InterPro"/>
</dbReference>
<dbReference type="SUPFAM" id="SSF52980">
    <property type="entry name" value="Restriction endonuclease-like"/>
    <property type="match status" value="1"/>
</dbReference>
<proteinExistence type="predicted"/>
<keyword evidence="1" id="KW-0378">Hydrolase</keyword>
<gene>
    <name evidence="1" type="ORF">AXF15_04290</name>
</gene>
<dbReference type="KEGG" id="doa:AXF15_04290"/>
<dbReference type="Pfam" id="PF09195">
    <property type="entry name" value="Endonuc-BglII"/>
    <property type="match status" value="1"/>
</dbReference>
<reference evidence="2" key="1">
    <citation type="submission" date="2016-02" db="EMBL/GenBank/DDBJ databases">
        <authorList>
            <person name="Holder M.E."/>
            <person name="Ajami N.J."/>
            <person name="Petrosino J.F."/>
        </authorList>
    </citation>
    <scope>NUCLEOTIDE SEQUENCE [LARGE SCALE GENOMIC DNA]</scope>
    <source>
        <strain evidence="2">DSM 12838</strain>
    </source>
</reference>
<organism evidence="1 2">
    <name type="scientific">Desulfomicrobium orale DSM 12838</name>
    <dbReference type="NCBI Taxonomy" id="888061"/>
    <lineage>
        <taxon>Bacteria</taxon>
        <taxon>Pseudomonadati</taxon>
        <taxon>Thermodesulfobacteriota</taxon>
        <taxon>Desulfovibrionia</taxon>
        <taxon>Desulfovibrionales</taxon>
        <taxon>Desulfomicrobiaceae</taxon>
        <taxon>Desulfomicrobium</taxon>
    </lineage>
</organism>
<dbReference type="Proteomes" id="UP000063964">
    <property type="component" value="Chromosome"/>
</dbReference>
<dbReference type="Gene3D" id="3.40.91.20">
    <property type="match status" value="1"/>
</dbReference>